<dbReference type="Pfam" id="PF01471">
    <property type="entry name" value="PG_binding_1"/>
    <property type="match status" value="1"/>
</dbReference>
<dbReference type="PATRIC" id="fig|1121439.3.peg.696"/>
<dbReference type="GO" id="GO:0008933">
    <property type="term" value="F:peptidoglycan lytic transglycosylase activity"/>
    <property type="evidence" value="ECO:0007669"/>
    <property type="project" value="TreeGrafter"/>
</dbReference>
<accession>S7ULZ8</accession>
<proteinExistence type="predicted"/>
<feature type="domain" description="Peptidoglycan binding-like" evidence="2">
    <location>
        <begin position="129"/>
        <end position="170"/>
    </location>
</feature>
<keyword evidence="1" id="KW-0812">Transmembrane</keyword>
<dbReference type="Pfam" id="PF13406">
    <property type="entry name" value="SLT_2"/>
    <property type="match status" value="1"/>
</dbReference>
<keyword evidence="1" id="KW-0472">Membrane</keyword>
<evidence type="ECO:0000259" key="2">
    <source>
        <dbReference type="Pfam" id="PF01471"/>
    </source>
</evidence>
<dbReference type="SUPFAM" id="SSF53955">
    <property type="entry name" value="Lysozyme-like"/>
    <property type="match status" value="1"/>
</dbReference>
<dbReference type="STRING" id="1121439.dsat_2307"/>
<evidence type="ECO:0000256" key="1">
    <source>
        <dbReference type="SAM" id="Phobius"/>
    </source>
</evidence>
<dbReference type="InterPro" id="IPR023346">
    <property type="entry name" value="Lysozyme-like_dom_sf"/>
</dbReference>
<name>S7ULZ8_9BACT</name>
<dbReference type="InterPro" id="IPR002477">
    <property type="entry name" value="Peptidoglycan-bd-like"/>
</dbReference>
<feature type="transmembrane region" description="Helical" evidence="1">
    <location>
        <begin position="28"/>
        <end position="48"/>
    </location>
</feature>
<evidence type="ECO:0000259" key="3">
    <source>
        <dbReference type="Pfam" id="PF13406"/>
    </source>
</evidence>
<evidence type="ECO:0000313" key="5">
    <source>
        <dbReference type="Proteomes" id="UP000014975"/>
    </source>
</evidence>
<evidence type="ECO:0000313" key="4">
    <source>
        <dbReference type="EMBL" id="EPR34944.1"/>
    </source>
</evidence>
<dbReference type="EMBL" id="ATHI01000005">
    <property type="protein sequence ID" value="EPR34944.1"/>
    <property type="molecule type" value="Genomic_DNA"/>
</dbReference>
<keyword evidence="1" id="KW-1133">Transmembrane helix</keyword>
<dbReference type="SUPFAM" id="SSF47090">
    <property type="entry name" value="PGBD-like"/>
    <property type="match status" value="1"/>
</dbReference>
<reference evidence="4 5" key="1">
    <citation type="journal article" date="2013" name="Genome Announc.">
        <title>Draft genome sequences for three mercury-methylating, sulfate-reducing bacteria.</title>
        <authorList>
            <person name="Brown S.D."/>
            <person name="Hurt R.A.Jr."/>
            <person name="Gilmour C.C."/>
            <person name="Elias D.A."/>
        </authorList>
    </citation>
    <scope>NUCLEOTIDE SEQUENCE [LARGE SCALE GENOMIC DNA]</scope>
    <source>
        <strain evidence="4 5">DSM 16529</strain>
    </source>
</reference>
<dbReference type="PANTHER" id="PTHR30163">
    <property type="entry name" value="MEMBRANE-BOUND LYTIC MUREIN TRANSGLYCOSYLASE B"/>
    <property type="match status" value="1"/>
</dbReference>
<dbReference type="CDD" id="cd13399">
    <property type="entry name" value="Slt35-like"/>
    <property type="match status" value="1"/>
</dbReference>
<keyword evidence="5" id="KW-1185">Reference proteome</keyword>
<dbReference type="AlphaFoldDB" id="S7ULZ8"/>
<dbReference type="eggNOG" id="COG2951">
    <property type="taxonomic scope" value="Bacteria"/>
</dbReference>
<gene>
    <name evidence="4" type="ORF">dsat_2307</name>
</gene>
<dbReference type="Gene3D" id="1.10.101.10">
    <property type="entry name" value="PGBD-like superfamily/PGBD"/>
    <property type="match status" value="1"/>
</dbReference>
<dbReference type="InterPro" id="IPR043426">
    <property type="entry name" value="MltB-like"/>
</dbReference>
<dbReference type="PANTHER" id="PTHR30163:SF9">
    <property type="entry name" value="MEMBRANE-BOUND LYTIC MUREIN TRANSGLYCOSYLASE B"/>
    <property type="match status" value="1"/>
</dbReference>
<protein>
    <submittedName>
        <fullName evidence="4">Peptidoglycan-binding domain 1 protein</fullName>
    </submittedName>
</protein>
<feature type="domain" description="Transglycosylase SLT" evidence="3">
    <location>
        <begin position="201"/>
        <end position="384"/>
    </location>
</feature>
<dbReference type="InterPro" id="IPR036366">
    <property type="entry name" value="PGBDSf"/>
</dbReference>
<dbReference type="Proteomes" id="UP000014975">
    <property type="component" value="Unassembled WGS sequence"/>
</dbReference>
<dbReference type="GO" id="GO:0009253">
    <property type="term" value="P:peptidoglycan catabolic process"/>
    <property type="evidence" value="ECO:0007669"/>
    <property type="project" value="TreeGrafter"/>
</dbReference>
<dbReference type="InterPro" id="IPR031304">
    <property type="entry name" value="SLT_2"/>
</dbReference>
<organism evidence="4 5">
    <name type="scientific">Alkalidesulfovibrio alkalitolerans DSM 16529</name>
    <dbReference type="NCBI Taxonomy" id="1121439"/>
    <lineage>
        <taxon>Bacteria</taxon>
        <taxon>Pseudomonadati</taxon>
        <taxon>Thermodesulfobacteriota</taxon>
        <taxon>Desulfovibrionia</taxon>
        <taxon>Desulfovibrionales</taxon>
        <taxon>Desulfovibrionaceae</taxon>
        <taxon>Alkalidesulfovibrio</taxon>
    </lineage>
</organism>
<comment type="caution">
    <text evidence="4">The sequence shown here is derived from an EMBL/GenBank/DDBJ whole genome shotgun (WGS) entry which is preliminary data.</text>
</comment>
<sequence>MHTPKVAVTACNAAYRPVRCECFATHRFGLFLFVWLLGALILAAPVLASPAGQTTPEKKESATPPFDAPAAPAPHWKPLIERLAGDGFSRENLTRLFARPDAVYDAAVMGRKMRSLYEIKYRDWMYARVQKRLDALGWKPGPVDGKPGDMTMASVRAFQAHHGLQVSGWPSWALLDVLERTKDKAPANFTVPPPPKTTAATPHLVYRSALTPERVDEAVRFYKARKDMFREVEKRYGVPPEVALGILNVETVFGAVLGRHSAFLALASMAATREWDDLAPSFEGRAVLPDQMPWLIKRTGEKADWAYAELTALLDVAEACGRDPLDIPGSVYGAIGICQFMPTNVQAYGIDADGDGVIDLFVEEDAVHSLANFLKAHGFRPGGQNSARQRRAIYRYNQSQAYVNTVWAMADKVRPLLGR</sequence>
<dbReference type="Gene3D" id="1.10.8.350">
    <property type="entry name" value="Bacterial muramidase"/>
    <property type="match status" value="1"/>
</dbReference>
<dbReference type="InterPro" id="IPR036365">
    <property type="entry name" value="PGBD-like_sf"/>
</dbReference>